<dbReference type="PIRSF" id="PIRSF006135">
    <property type="entry name" value="CobU"/>
    <property type="match status" value="1"/>
</dbReference>
<dbReference type="Gene3D" id="3.40.50.300">
    <property type="entry name" value="P-loop containing nucleotide triphosphate hydrolases"/>
    <property type="match status" value="1"/>
</dbReference>
<comment type="similarity">
    <text evidence="7 14">Belongs to the CobU/CobP family.</text>
</comment>
<evidence type="ECO:0000256" key="6">
    <source>
        <dbReference type="ARBA" id="ARBA00005159"/>
    </source>
</evidence>
<feature type="binding site" evidence="16">
    <location>
        <begin position="38"/>
        <end position="45"/>
    </location>
    <ligand>
        <name>GTP</name>
        <dbReference type="ChEBI" id="CHEBI:37565"/>
    </ligand>
</feature>
<name>A0A2Z5ZKV7_9PROT</name>
<dbReference type="InterPro" id="IPR027417">
    <property type="entry name" value="P-loop_NTPase"/>
</dbReference>
<evidence type="ECO:0000256" key="13">
    <source>
        <dbReference type="ARBA" id="ARBA00023134"/>
    </source>
</evidence>
<keyword evidence="8 14" id="KW-0169">Cobalamin biosynthesis</keyword>
<evidence type="ECO:0000256" key="16">
    <source>
        <dbReference type="PIRSR" id="PIRSR006135-2"/>
    </source>
</evidence>
<evidence type="ECO:0000256" key="12">
    <source>
        <dbReference type="ARBA" id="ARBA00022840"/>
    </source>
</evidence>
<dbReference type="GO" id="GO:0008820">
    <property type="term" value="F:cobinamide phosphate guanylyltransferase activity"/>
    <property type="evidence" value="ECO:0007669"/>
    <property type="project" value="UniProtKB-UniRule"/>
</dbReference>
<keyword evidence="9 14" id="KW-0808">Transferase</keyword>
<dbReference type="EMBL" id="AP018515">
    <property type="protein sequence ID" value="BBC80969.1"/>
    <property type="molecule type" value="Genomic_DNA"/>
</dbReference>
<evidence type="ECO:0000313" key="18">
    <source>
        <dbReference type="Proteomes" id="UP000270034"/>
    </source>
</evidence>
<dbReference type="NCBIfam" id="NF004469">
    <property type="entry name" value="PRK05800.1"/>
    <property type="match status" value="1"/>
</dbReference>
<evidence type="ECO:0000256" key="5">
    <source>
        <dbReference type="ARBA" id="ARBA00004692"/>
    </source>
</evidence>
<keyword evidence="13 14" id="KW-0342">GTP-binding</keyword>
<feature type="binding site" evidence="16">
    <location>
        <begin position="63"/>
        <end position="65"/>
    </location>
    <ligand>
        <name>GTP</name>
        <dbReference type="ChEBI" id="CHEBI:37565"/>
    </ligand>
</feature>
<comment type="catalytic activity">
    <reaction evidence="3">
        <text>adenosylcob(III)inamide + GTP = adenosylcob(III)inamide phosphate + GDP + H(+)</text>
        <dbReference type="Rhea" id="RHEA:15765"/>
        <dbReference type="ChEBI" id="CHEBI:2480"/>
        <dbReference type="ChEBI" id="CHEBI:15378"/>
        <dbReference type="ChEBI" id="CHEBI:37565"/>
        <dbReference type="ChEBI" id="CHEBI:58189"/>
        <dbReference type="ChEBI" id="CHEBI:58502"/>
        <dbReference type="EC" id="2.7.1.156"/>
    </reaction>
</comment>
<evidence type="ECO:0000256" key="9">
    <source>
        <dbReference type="ARBA" id="ARBA00022679"/>
    </source>
</evidence>
<protein>
    <recommendedName>
        <fullName evidence="14">Bifunctional adenosylcobalamin biosynthesis protein</fullName>
        <ecNumber evidence="14">2.7.1.156</ecNumber>
        <ecNumber evidence="14">2.7.7.62</ecNumber>
    </recommendedName>
</protein>
<proteinExistence type="inferred from homology"/>
<dbReference type="GO" id="GO:0005524">
    <property type="term" value="F:ATP binding"/>
    <property type="evidence" value="ECO:0007669"/>
    <property type="project" value="UniProtKB-UniRule"/>
</dbReference>
<evidence type="ECO:0000313" key="17">
    <source>
        <dbReference type="EMBL" id="BBC80969.1"/>
    </source>
</evidence>
<dbReference type="PANTHER" id="PTHR34848:SF1">
    <property type="entry name" value="BIFUNCTIONAL ADENOSYLCOBALAMIN BIOSYNTHESIS PROTEIN COBU"/>
    <property type="match status" value="1"/>
</dbReference>
<keyword evidence="17" id="KW-0548">Nucleotidyltransferase</keyword>
<evidence type="ECO:0000256" key="10">
    <source>
        <dbReference type="ARBA" id="ARBA00022741"/>
    </source>
</evidence>
<evidence type="ECO:0000256" key="2">
    <source>
        <dbReference type="ARBA" id="ARBA00000711"/>
    </source>
</evidence>
<dbReference type="InterPro" id="IPR003203">
    <property type="entry name" value="CobU/CobP"/>
</dbReference>
<keyword evidence="12 14" id="KW-0067">ATP-binding</keyword>
<evidence type="ECO:0000256" key="15">
    <source>
        <dbReference type="PIRSR" id="PIRSR006135-1"/>
    </source>
</evidence>
<dbReference type="AlphaFoldDB" id="A0A2Z5ZKV7"/>
<comment type="pathway">
    <text evidence="5 14">Cofactor biosynthesis; adenosylcobalamin biosynthesis; adenosylcobalamin from cob(II)yrinate a,c-diamide: step 6/7.</text>
</comment>
<dbReference type="GO" id="GO:0043752">
    <property type="term" value="F:adenosylcobinamide kinase activity"/>
    <property type="evidence" value="ECO:0007669"/>
    <property type="project" value="UniProtKB-EC"/>
</dbReference>
<dbReference type="KEGG" id="aot:AcetOri_orf03989"/>
<evidence type="ECO:0000256" key="8">
    <source>
        <dbReference type="ARBA" id="ARBA00022573"/>
    </source>
</evidence>
<comment type="pathway">
    <text evidence="6 14">Cofactor biosynthesis; adenosylcobalamin biosynthesis; adenosylcobalamin from cob(II)yrinate a,c-diamide: step 5/7.</text>
</comment>
<accession>A0A2Z5ZKV7</accession>
<dbReference type="EC" id="2.7.1.156" evidence="14"/>
<dbReference type="EC" id="2.7.7.62" evidence="14"/>
<sequence length="201" mass="22086">MRAHAIGKRKYGGMSTHSLGAEQAKNRQGLHSTTLVLGGARSGKSRFAESRVTAHPTPWVYVATGRAFDTEMQERIAHHQRSRAKGWLTVEEPFAVPEALRLHSTTPLLLDCLTLWLTNLLLEEYDIAAATQQLIHALASRQAPTFLVGNEVGLGIVPENALARRFRDEAGLMHQKLAAEVGRVVFIAAGLPLVLKGERRL</sequence>
<evidence type="ECO:0000256" key="11">
    <source>
        <dbReference type="ARBA" id="ARBA00022777"/>
    </source>
</evidence>
<dbReference type="Pfam" id="PF02283">
    <property type="entry name" value="CobU"/>
    <property type="match status" value="1"/>
</dbReference>
<evidence type="ECO:0000256" key="1">
    <source>
        <dbReference type="ARBA" id="ARBA00000312"/>
    </source>
</evidence>
<dbReference type="GO" id="GO:0009236">
    <property type="term" value="P:cobalamin biosynthetic process"/>
    <property type="evidence" value="ECO:0007669"/>
    <property type="project" value="UniProtKB-UniRule"/>
</dbReference>
<dbReference type="SUPFAM" id="SSF52540">
    <property type="entry name" value="P-loop containing nucleoside triphosphate hydrolases"/>
    <property type="match status" value="1"/>
</dbReference>
<feature type="active site" description="GMP-histidine intermediate" evidence="15">
    <location>
        <position position="79"/>
    </location>
</feature>
<comment type="catalytic activity">
    <reaction evidence="1 14">
        <text>adenosylcob(III)inamide + ATP = adenosylcob(III)inamide phosphate + ADP + H(+)</text>
        <dbReference type="Rhea" id="RHEA:15769"/>
        <dbReference type="ChEBI" id="CHEBI:2480"/>
        <dbReference type="ChEBI" id="CHEBI:15378"/>
        <dbReference type="ChEBI" id="CHEBI:30616"/>
        <dbReference type="ChEBI" id="CHEBI:58502"/>
        <dbReference type="ChEBI" id="CHEBI:456216"/>
        <dbReference type="EC" id="2.7.1.156"/>
    </reaction>
</comment>
<evidence type="ECO:0000256" key="14">
    <source>
        <dbReference type="PIRNR" id="PIRNR006135"/>
    </source>
</evidence>
<dbReference type="PANTHER" id="PTHR34848">
    <property type="match status" value="1"/>
</dbReference>
<organism evidence="17 18">
    <name type="scientific">Acetobacter orientalis</name>
    <dbReference type="NCBI Taxonomy" id="146474"/>
    <lineage>
        <taxon>Bacteria</taxon>
        <taxon>Pseudomonadati</taxon>
        <taxon>Pseudomonadota</taxon>
        <taxon>Alphaproteobacteria</taxon>
        <taxon>Acetobacterales</taxon>
        <taxon>Acetobacteraceae</taxon>
        <taxon>Acetobacter</taxon>
    </lineage>
</organism>
<dbReference type="CDD" id="cd00544">
    <property type="entry name" value="CobU"/>
    <property type="match status" value="1"/>
</dbReference>
<dbReference type="UniPathway" id="UPA00148">
    <property type="reaction ID" value="UER00236"/>
</dbReference>
<dbReference type="GO" id="GO:0005525">
    <property type="term" value="F:GTP binding"/>
    <property type="evidence" value="ECO:0007669"/>
    <property type="project" value="UniProtKB-UniRule"/>
</dbReference>
<evidence type="ECO:0000256" key="4">
    <source>
        <dbReference type="ARBA" id="ARBA00003889"/>
    </source>
</evidence>
<evidence type="ECO:0000256" key="7">
    <source>
        <dbReference type="ARBA" id="ARBA00007490"/>
    </source>
</evidence>
<evidence type="ECO:0000256" key="3">
    <source>
        <dbReference type="ARBA" id="ARBA00001522"/>
    </source>
</evidence>
<keyword evidence="10 14" id="KW-0547">Nucleotide-binding</keyword>
<feature type="binding site" evidence="16">
    <location>
        <position position="91"/>
    </location>
    <ligand>
        <name>GTP</name>
        <dbReference type="ChEBI" id="CHEBI:37565"/>
    </ligand>
</feature>
<gene>
    <name evidence="17" type="ORF">AcetOrient_orf03989</name>
</gene>
<dbReference type="Proteomes" id="UP000270034">
    <property type="component" value="Chromosome"/>
</dbReference>
<reference evidence="17 18" key="1">
    <citation type="submission" date="2018-02" db="EMBL/GenBank/DDBJ databases">
        <title>Acetobacter orientalis genome.</title>
        <authorList>
            <person name="Nakashima N."/>
            <person name="Tamura T."/>
        </authorList>
    </citation>
    <scope>NUCLEOTIDE SEQUENCE [LARGE SCALE GENOMIC DNA]</scope>
    <source>
        <strain evidence="17 18">FAN1</strain>
    </source>
</reference>
<comment type="function">
    <text evidence="4 14">Catalyzes ATP-dependent phosphorylation of adenosylcobinamide and addition of GMP to adenosylcobinamide phosphate.</text>
</comment>
<keyword evidence="11 14" id="KW-0418">Kinase</keyword>
<feature type="binding site" evidence="16">
    <location>
        <position position="111"/>
    </location>
    <ligand>
        <name>GTP</name>
        <dbReference type="ChEBI" id="CHEBI:37565"/>
    </ligand>
</feature>
<comment type="catalytic activity">
    <reaction evidence="2 14">
        <text>adenosylcob(III)inamide phosphate + GTP + H(+) = adenosylcob(III)inamide-GDP + diphosphate</text>
        <dbReference type="Rhea" id="RHEA:22712"/>
        <dbReference type="ChEBI" id="CHEBI:15378"/>
        <dbReference type="ChEBI" id="CHEBI:33019"/>
        <dbReference type="ChEBI" id="CHEBI:37565"/>
        <dbReference type="ChEBI" id="CHEBI:58502"/>
        <dbReference type="ChEBI" id="CHEBI:60487"/>
        <dbReference type="EC" id="2.7.7.62"/>
    </reaction>
</comment>